<feature type="transmembrane region" description="Helical" evidence="1">
    <location>
        <begin position="321"/>
        <end position="343"/>
    </location>
</feature>
<keyword evidence="1" id="KW-1133">Transmembrane helix</keyword>
<protein>
    <submittedName>
        <fullName evidence="3">Abortive infecation protein</fullName>
    </submittedName>
</protein>
<feature type="transmembrane region" description="Helical" evidence="1">
    <location>
        <begin position="260"/>
        <end position="277"/>
    </location>
</feature>
<feature type="domain" description="CAAX prenyl protease 2/Lysostaphin resistance protein A-like" evidence="2">
    <location>
        <begin position="181"/>
        <end position="294"/>
    </location>
</feature>
<organism evidence="3 4">
    <name type="scientific">Haloferula helveola</name>
    <dbReference type="NCBI Taxonomy" id="490095"/>
    <lineage>
        <taxon>Bacteria</taxon>
        <taxon>Pseudomonadati</taxon>
        <taxon>Verrucomicrobiota</taxon>
        <taxon>Verrucomicrobiia</taxon>
        <taxon>Verrucomicrobiales</taxon>
        <taxon>Verrucomicrobiaceae</taxon>
        <taxon>Haloferula</taxon>
    </lineage>
</organism>
<dbReference type="Proteomes" id="UP001374893">
    <property type="component" value="Chromosome"/>
</dbReference>
<feature type="transmembrane region" description="Helical" evidence="1">
    <location>
        <begin position="210"/>
        <end position="226"/>
    </location>
</feature>
<keyword evidence="4" id="KW-1185">Reference proteome</keyword>
<sequence>MARFPQSDVLKVFLYVAAMLVLGAALAPWLYNFGMGLAEVTADKDTNGVVEWLGRAAERSKDNFPRFYDRSVLLAALLLIGPLLSWLRMRRGHERYRDTPWSLRLPDHVISDRGQPLKKNPQAWAQGFFGFVVAGGLLLISGWVLVRAGFFMWKDAAESTHGVANPLVSQIEWFRAMKKAVPTALVVSVIEEILFRGILLGIFLRAMRPAAAIGLLSFLFAFVHFLEPPEGVVIADPEASNAGFLLLGQILARFADPLSMVSRFSVLFAVGVVLGVARWRTASLWLPIGLHAGWIFCFALFKASTWPVPGLPEVAQWLVGMSLLEGVLPLAVVVITGLVVAMLTRSRPDDDGLDA</sequence>
<dbReference type="PANTHER" id="PTHR39430">
    <property type="entry name" value="MEMBRANE-ASSOCIATED PROTEASE-RELATED"/>
    <property type="match status" value="1"/>
</dbReference>
<evidence type="ECO:0000256" key="1">
    <source>
        <dbReference type="SAM" id="Phobius"/>
    </source>
</evidence>
<dbReference type="PANTHER" id="PTHR39430:SF1">
    <property type="entry name" value="PROTEASE"/>
    <property type="match status" value="1"/>
</dbReference>
<dbReference type="Pfam" id="PF02517">
    <property type="entry name" value="Rce1-like"/>
    <property type="match status" value="1"/>
</dbReference>
<feature type="transmembrane region" description="Helical" evidence="1">
    <location>
        <begin position="12"/>
        <end position="31"/>
    </location>
</feature>
<feature type="transmembrane region" description="Helical" evidence="1">
    <location>
        <begin position="284"/>
        <end position="301"/>
    </location>
</feature>
<feature type="transmembrane region" description="Helical" evidence="1">
    <location>
        <begin position="67"/>
        <end position="87"/>
    </location>
</feature>
<evidence type="ECO:0000259" key="2">
    <source>
        <dbReference type="Pfam" id="PF02517"/>
    </source>
</evidence>
<feature type="transmembrane region" description="Helical" evidence="1">
    <location>
        <begin position="123"/>
        <end position="146"/>
    </location>
</feature>
<name>A0ABM7RHG3_9BACT</name>
<accession>A0ABM7RHG3</accession>
<keyword evidence="1" id="KW-0472">Membrane</keyword>
<proteinExistence type="predicted"/>
<evidence type="ECO:0000313" key="4">
    <source>
        <dbReference type="Proteomes" id="UP001374893"/>
    </source>
</evidence>
<dbReference type="InterPro" id="IPR003675">
    <property type="entry name" value="Rce1/LyrA-like_dom"/>
</dbReference>
<evidence type="ECO:0000313" key="3">
    <source>
        <dbReference type="EMBL" id="BCX48970.1"/>
    </source>
</evidence>
<keyword evidence="1" id="KW-0812">Transmembrane</keyword>
<gene>
    <name evidence="3" type="ORF">HAHE_28780</name>
</gene>
<dbReference type="EMBL" id="AP024702">
    <property type="protein sequence ID" value="BCX48970.1"/>
    <property type="molecule type" value="Genomic_DNA"/>
</dbReference>
<reference evidence="3 4" key="1">
    <citation type="submission" date="2021-06" db="EMBL/GenBank/DDBJ databases">
        <title>Complete genome of Haloferula helveola possessing various polysaccharide degrading enzymes.</title>
        <authorList>
            <person name="Takami H."/>
            <person name="Huang C."/>
            <person name="Hamasaki K."/>
        </authorList>
    </citation>
    <scope>NUCLEOTIDE SEQUENCE [LARGE SCALE GENOMIC DNA]</scope>
    <source>
        <strain evidence="3 4">CN-1</strain>
    </source>
</reference>
<feature type="transmembrane region" description="Helical" evidence="1">
    <location>
        <begin position="183"/>
        <end position="203"/>
    </location>
</feature>
<dbReference type="RefSeq" id="WP_338685394.1">
    <property type="nucleotide sequence ID" value="NZ_AP024702.1"/>
</dbReference>